<comment type="caution">
    <text evidence="1">The sequence shown here is derived from an EMBL/GenBank/DDBJ whole genome shotgun (WGS) entry which is preliminary data.</text>
</comment>
<keyword evidence="2" id="KW-1185">Reference proteome</keyword>
<evidence type="ECO:0000313" key="2">
    <source>
        <dbReference type="Proteomes" id="UP000821845"/>
    </source>
</evidence>
<gene>
    <name evidence="1" type="ORF">HPB50_002696</name>
</gene>
<name>A0ACB7TB76_HYAAI</name>
<dbReference type="Proteomes" id="UP000821845">
    <property type="component" value="Chromosome 1"/>
</dbReference>
<sequence length="70" mass="7205">MDGSASAQVCPGALNTLDGTASTKLIGASTSRTRTSTGYRASTARVVLSVKDKPTHLAGLLRVSSKRKAE</sequence>
<organism evidence="1 2">
    <name type="scientific">Hyalomma asiaticum</name>
    <name type="common">Tick</name>
    <dbReference type="NCBI Taxonomy" id="266040"/>
    <lineage>
        <taxon>Eukaryota</taxon>
        <taxon>Metazoa</taxon>
        <taxon>Ecdysozoa</taxon>
        <taxon>Arthropoda</taxon>
        <taxon>Chelicerata</taxon>
        <taxon>Arachnida</taxon>
        <taxon>Acari</taxon>
        <taxon>Parasitiformes</taxon>
        <taxon>Ixodida</taxon>
        <taxon>Ixodoidea</taxon>
        <taxon>Ixodidae</taxon>
        <taxon>Hyalomminae</taxon>
        <taxon>Hyalomma</taxon>
    </lineage>
</organism>
<protein>
    <submittedName>
        <fullName evidence="1">Uncharacterized protein</fullName>
    </submittedName>
</protein>
<proteinExistence type="predicted"/>
<evidence type="ECO:0000313" key="1">
    <source>
        <dbReference type="EMBL" id="KAH6944323.1"/>
    </source>
</evidence>
<dbReference type="EMBL" id="CM023481">
    <property type="protein sequence ID" value="KAH6944323.1"/>
    <property type="molecule type" value="Genomic_DNA"/>
</dbReference>
<accession>A0ACB7TB76</accession>
<reference evidence="1" key="1">
    <citation type="submission" date="2020-05" db="EMBL/GenBank/DDBJ databases">
        <title>Large-scale comparative analyses of tick genomes elucidate their genetic diversity and vector capacities.</title>
        <authorList>
            <person name="Jia N."/>
            <person name="Wang J."/>
            <person name="Shi W."/>
            <person name="Du L."/>
            <person name="Sun Y."/>
            <person name="Zhan W."/>
            <person name="Jiang J."/>
            <person name="Wang Q."/>
            <person name="Zhang B."/>
            <person name="Ji P."/>
            <person name="Sakyi L.B."/>
            <person name="Cui X."/>
            <person name="Yuan T."/>
            <person name="Jiang B."/>
            <person name="Yang W."/>
            <person name="Lam T.T.-Y."/>
            <person name="Chang Q."/>
            <person name="Ding S."/>
            <person name="Wang X."/>
            <person name="Zhu J."/>
            <person name="Ruan X."/>
            <person name="Zhao L."/>
            <person name="Wei J."/>
            <person name="Que T."/>
            <person name="Du C."/>
            <person name="Cheng J."/>
            <person name="Dai P."/>
            <person name="Han X."/>
            <person name="Huang E."/>
            <person name="Gao Y."/>
            <person name="Liu J."/>
            <person name="Shao H."/>
            <person name="Ye R."/>
            <person name="Li L."/>
            <person name="Wei W."/>
            <person name="Wang X."/>
            <person name="Wang C."/>
            <person name="Yang T."/>
            <person name="Huo Q."/>
            <person name="Li W."/>
            <person name="Guo W."/>
            <person name="Chen H."/>
            <person name="Zhou L."/>
            <person name="Ni X."/>
            <person name="Tian J."/>
            <person name="Zhou Y."/>
            <person name="Sheng Y."/>
            <person name="Liu T."/>
            <person name="Pan Y."/>
            <person name="Xia L."/>
            <person name="Li J."/>
            <person name="Zhao F."/>
            <person name="Cao W."/>
        </authorList>
    </citation>
    <scope>NUCLEOTIDE SEQUENCE</scope>
    <source>
        <strain evidence="1">Hyas-2018</strain>
    </source>
</reference>